<gene>
    <name evidence="1" type="ORF">OIH86_23595</name>
</gene>
<organism evidence="1 2">
    <name type="scientific">Metabacillus halosaccharovorans</name>
    <dbReference type="NCBI Taxonomy" id="930124"/>
    <lineage>
        <taxon>Bacteria</taxon>
        <taxon>Bacillati</taxon>
        <taxon>Bacillota</taxon>
        <taxon>Bacilli</taxon>
        <taxon>Bacillales</taxon>
        <taxon>Bacillaceae</taxon>
        <taxon>Metabacillus</taxon>
    </lineage>
</organism>
<protein>
    <submittedName>
        <fullName evidence="1">Uncharacterized protein</fullName>
    </submittedName>
</protein>
<dbReference type="EMBL" id="JAOYEY010000051">
    <property type="protein sequence ID" value="MCV9888641.1"/>
    <property type="molecule type" value="Genomic_DNA"/>
</dbReference>
<keyword evidence="2" id="KW-1185">Reference proteome</keyword>
<sequence length="152" mass="17949">MTEQNKIMIIVDDLLKLSDRFVTVKIEERCPLNRNIGGKYSLQEHSITLYVDEIKKQCELLFPGKNVFLDYTAVILAHELGHATDQSLLALIELHEKTEEPLQRRQIDFLIEFQAWKKAKRLVPNIPLSFFNYIKHHSLEYYYSEINKHYAV</sequence>
<dbReference type="Proteomes" id="UP001526147">
    <property type="component" value="Unassembled WGS sequence"/>
</dbReference>
<proteinExistence type="predicted"/>
<evidence type="ECO:0000313" key="1">
    <source>
        <dbReference type="EMBL" id="MCV9888641.1"/>
    </source>
</evidence>
<dbReference type="RefSeq" id="WP_264144692.1">
    <property type="nucleotide sequence ID" value="NZ_JAOYEY010000051.1"/>
</dbReference>
<comment type="caution">
    <text evidence="1">The sequence shown here is derived from an EMBL/GenBank/DDBJ whole genome shotgun (WGS) entry which is preliminary data.</text>
</comment>
<name>A0ABT3DNJ6_9BACI</name>
<reference evidence="1 2" key="1">
    <citation type="submission" date="2022-10" db="EMBL/GenBank/DDBJ databases">
        <title>Draft genome assembly of moderately radiation resistant bacterium Metabacillus halosaccharovorans.</title>
        <authorList>
            <person name="Pal S."/>
            <person name="Gopinathan A."/>
        </authorList>
    </citation>
    <scope>NUCLEOTIDE SEQUENCE [LARGE SCALE GENOMIC DNA]</scope>
    <source>
        <strain evidence="1 2">VITHBRA001</strain>
    </source>
</reference>
<evidence type="ECO:0000313" key="2">
    <source>
        <dbReference type="Proteomes" id="UP001526147"/>
    </source>
</evidence>
<accession>A0ABT3DNJ6</accession>